<dbReference type="SUPFAM" id="SSF52540">
    <property type="entry name" value="P-loop containing nucleoside triphosphate hydrolases"/>
    <property type="match status" value="1"/>
</dbReference>
<keyword evidence="5" id="KW-1278">Translocase</keyword>
<name>A0ABU9C7Y0_9BURK</name>
<dbReference type="GO" id="GO:0005524">
    <property type="term" value="F:ATP binding"/>
    <property type="evidence" value="ECO:0007669"/>
    <property type="project" value="UniProtKB-KW"/>
</dbReference>
<evidence type="ECO:0000256" key="5">
    <source>
        <dbReference type="ARBA" id="ARBA00022967"/>
    </source>
</evidence>
<dbReference type="Proteomes" id="UP001379945">
    <property type="component" value="Unassembled WGS sequence"/>
</dbReference>
<dbReference type="EMBL" id="JBBUTI010000011">
    <property type="protein sequence ID" value="MEK8047868.1"/>
    <property type="molecule type" value="Genomic_DNA"/>
</dbReference>
<dbReference type="InterPro" id="IPR003593">
    <property type="entry name" value="AAA+_ATPase"/>
</dbReference>
<keyword evidence="1" id="KW-0813">Transport</keyword>
<dbReference type="PROSITE" id="PS50893">
    <property type="entry name" value="ABC_TRANSPORTER_2"/>
    <property type="match status" value="1"/>
</dbReference>
<reference evidence="8 9" key="1">
    <citation type="submission" date="2024-04" db="EMBL/GenBank/DDBJ databases">
        <title>Novel species of the genus Ideonella isolated from streams.</title>
        <authorList>
            <person name="Lu H."/>
        </authorList>
    </citation>
    <scope>NUCLEOTIDE SEQUENCE [LARGE SCALE GENOMIC DNA]</scope>
    <source>
        <strain evidence="8 9">LYT19W</strain>
    </source>
</reference>
<dbReference type="InterPro" id="IPR017871">
    <property type="entry name" value="ABC_transporter-like_CS"/>
</dbReference>
<evidence type="ECO:0000256" key="6">
    <source>
        <dbReference type="ARBA" id="ARBA00023136"/>
    </source>
</evidence>
<keyword evidence="6" id="KW-0472">Membrane</keyword>
<evidence type="ECO:0000256" key="1">
    <source>
        <dbReference type="ARBA" id="ARBA00022448"/>
    </source>
</evidence>
<feature type="domain" description="ABC transporter" evidence="7">
    <location>
        <begin position="10"/>
        <end position="258"/>
    </location>
</feature>
<evidence type="ECO:0000256" key="2">
    <source>
        <dbReference type="ARBA" id="ARBA00022475"/>
    </source>
</evidence>
<dbReference type="CDD" id="cd03256">
    <property type="entry name" value="ABC_PhnC_transporter"/>
    <property type="match status" value="1"/>
</dbReference>
<comment type="caution">
    <text evidence="8">The sequence shown here is derived from an EMBL/GenBank/DDBJ whole genome shotgun (WGS) entry which is preliminary data.</text>
</comment>
<dbReference type="PANTHER" id="PTHR43166">
    <property type="entry name" value="AMINO ACID IMPORT ATP-BINDING PROTEIN"/>
    <property type="match status" value="1"/>
</dbReference>
<keyword evidence="9" id="KW-1185">Reference proteome</keyword>
<proteinExistence type="predicted"/>
<keyword evidence="2" id="KW-1003">Cell membrane</keyword>
<protein>
    <submittedName>
        <fullName evidence="8">Phosphonate ABC transporter ATP-binding protein</fullName>
    </submittedName>
</protein>
<keyword evidence="3" id="KW-0547">Nucleotide-binding</keyword>
<organism evidence="8 9">
    <name type="scientific">Ideonella margarita</name>
    <dbReference type="NCBI Taxonomy" id="2984191"/>
    <lineage>
        <taxon>Bacteria</taxon>
        <taxon>Pseudomonadati</taxon>
        <taxon>Pseudomonadota</taxon>
        <taxon>Betaproteobacteria</taxon>
        <taxon>Burkholderiales</taxon>
        <taxon>Sphaerotilaceae</taxon>
        <taxon>Ideonella</taxon>
    </lineage>
</organism>
<sequence length="291" mass="31204">MSDHSADVVIDVQQLHKHFGASPALNGVSLQVRRGEMVALLGASGSGKSTLLRHLTGLHKADAGSASRINVLGRRVQQGGRLAPDVRATRSRVAVIFQQFNLVDRLPVMTNVLAGALHRLPLWRGLLGRFPQAELQRAFSALQRVGIERCAWQRASTLSGGQQQRAAISRALVQGAEVVLADEPIASLDPESSRRVMGLLAEVNRDLGVTVLVSLHQVDFAFAYCPRTVALRAGEVVYDGPTAALTPQRLRDLYGTQLDELLPAPGAAVPLPDTTDTLPGFHLNHPGLKAA</sequence>
<evidence type="ECO:0000259" key="7">
    <source>
        <dbReference type="PROSITE" id="PS50893"/>
    </source>
</evidence>
<accession>A0ABU9C7Y0</accession>
<keyword evidence="4 8" id="KW-0067">ATP-binding</keyword>
<gene>
    <name evidence="8" type="primary">phnC</name>
    <name evidence="8" type="ORF">AACH00_16025</name>
</gene>
<dbReference type="RefSeq" id="WP_341400170.1">
    <property type="nucleotide sequence ID" value="NZ_JBBUTI010000011.1"/>
</dbReference>
<evidence type="ECO:0000256" key="3">
    <source>
        <dbReference type="ARBA" id="ARBA00022741"/>
    </source>
</evidence>
<dbReference type="InterPro" id="IPR027417">
    <property type="entry name" value="P-loop_NTPase"/>
</dbReference>
<dbReference type="InterPro" id="IPR012693">
    <property type="entry name" value="ABC_transpr_PhnC"/>
</dbReference>
<dbReference type="Pfam" id="PF00005">
    <property type="entry name" value="ABC_tran"/>
    <property type="match status" value="1"/>
</dbReference>
<dbReference type="PANTHER" id="PTHR43166:SF6">
    <property type="entry name" value="PHOSPHONATES IMPORT ATP-BINDING PROTEIN PHNC"/>
    <property type="match status" value="1"/>
</dbReference>
<evidence type="ECO:0000256" key="4">
    <source>
        <dbReference type="ARBA" id="ARBA00022840"/>
    </source>
</evidence>
<evidence type="ECO:0000313" key="9">
    <source>
        <dbReference type="Proteomes" id="UP001379945"/>
    </source>
</evidence>
<dbReference type="NCBIfam" id="TIGR02315">
    <property type="entry name" value="ABC_phnC"/>
    <property type="match status" value="1"/>
</dbReference>
<evidence type="ECO:0000313" key="8">
    <source>
        <dbReference type="EMBL" id="MEK8047868.1"/>
    </source>
</evidence>
<dbReference type="InterPro" id="IPR050086">
    <property type="entry name" value="MetN_ABC_transporter-like"/>
</dbReference>
<dbReference type="PROSITE" id="PS00211">
    <property type="entry name" value="ABC_TRANSPORTER_1"/>
    <property type="match status" value="1"/>
</dbReference>
<dbReference type="SMART" id="SM00382">
    <property type="entry name" value="AAA"/>
    <property type="match status" value="1"/>
</dbReference>
<dbReference type="InterPro" id="IPR003439">
    <property type="entry name" value="ABC_transporter-like_ATP-bd"/>
</dbReference>
<dbReference type="Gene3D" id="3.40.50.300">
    <property type="entry name" value="P-loop containing nucleotide triphosphate hydrolases"/>
    <property type="match status" value="1"/>
</dbReference>